<dbReference type="PANTHER" id="PTHR24412:SF493">
    <property type="entry name" value="BTB DOMAIN-CONTAINING PROTEIN"/>
    <property type="match status" value="1"/>
</dbReference>
<feature type="domain" description="BTB" evidence="5">
    <location>
        <begin position="43"/>
        <end position="115"/>
    </location>
</feature>
<dbReference type="InterPro" id="IPR011043">
    <property type="entry name" value="Gal_Oxase/kelch_b-propeller"/>
</dbReference>
<sequence>MAGSPDTETADARHPNNLVYSDPSVASSTMKRLNQMRKNGQFCDVILQTGKKTIMGHRAILAAASPYLFDLFQNETANVLASEVPISYRLDQNFDWQSLEIIVEYCYTAQLDIPENLVKGAYIVAARLRMEEVRSECAKFMLENLSPDNCLGIRSILGIKHDPNFAEAIDNYIRKEISSISANNEFTLLPSIQVEVLQFTPESWRGGSNRSNHENDVESRSSSGSVSPVEGQPIRNHSYTRVDLSSIQPYGLSIMVLDFIKTQVAGDLSSLDELGKKTNLLFFNNMDSILRDCNEMEEGAETDMTQADCEMVQDYKIMSKKNSAKPKNRMGRTLSNNPTKPRHLLYSRMIPDVVNADQDPEWKVLATNQISDSHVATIAALNGTLFKISIRTRITTLSPSETPNSSRPSSIEGTDGFVLVPPMPSAKCALGAGNLDGKLVVCGGYDRGDCLKTAMMYDPKTNKWTDLPAMLEHRGRLDIAVIDGCVYAVGGSSGNKELMTAEVLDHRGSAKKWQRLPPCRMPRASCGVCALERNIYCIGGWDGQRGFKECEVFDIDEKKWSDIPSMMTGRYQAGVAAFRGEIWVVGGCESWGVLNSVEIYNPKTGTWRAGPPITIARRGCGVTVFKGKLWVVGGTDGPNSLFGTEFYDPDDRKWHEGPNLTVPRGNVAAVAIDDGLYAIGGFTGKTFLNSLEFLDADLMEFSTFLPSPKLVECYRDALLHANCSEAILPSMILGSLTTNGHDAN</sequence>
<dbReference type="InterPro" id="IPR000210">
    <property type="entry name" value="BTB/POZ_dom"/>
</dbReference>
<keyword evidence="2" id="KW-0677">Repeat</keyword>
<gene>
    <name evidence="6" type="ORF">NMOB1V02_LOCUS1771</name>
</gene>
<dbReference type="PANTHER" id="PTHR24412">
    <property type="entry name" value="KELCH PROTEIN"/>
    <property type="match status" value="1"/>
</dbReference>
<dbReference type="CDD" id="cd18306">
    <property type="entry name" value="BTB_POZ_NS1BP"/>
    <property type="match status" value="1"/>
</dbReference>
<dbReference type="SMART" id="SM00225">
    <property type="entry name" value="BTB"/>
    <property type="match status" value="1"/>
</dbReference>
<proteinExistence type="predicted"/>
<evidence type="ECO:0000256" key="1">
    <source>
        <dbReference type="ARBA" id="ARBA00022441"/>
    </source>
</evidence>
<dbReference type="SMART" id="SM00612">
    <property type="entry name" value="Kelch"/>
    <property type="match status" value="6"/>
</dbReference>
<dbReference type="InterPro" id="IPR015915">
    <property type="entry name" value="Kelch-typ_b-propeller"/>
</dbReference>
<dbReference type="GO" id="GO:0003779">
    <property type="term" value="F:actin binding"/>
    <property type="evidence" value="ECO:0007669"/>
    <property type="project" value="UniProtKB-KW"/>
</dbReference>
<dbReference type="Pfam" id="PF24681">
    <property type="entry name" value="Kelch_KLHDC2_KLHL20_DRC7"/>
    <property type="match status" value="1"/>
</dbReference>
<dbReference type="Gene3D" id="3.30.710.10">
    <property type="entry name" value="Potassium Channel Kv1.1, Chain A"/>
    <property type="match status" value="1"/>
</dbReference>
<reference evidence="6" key="1">
    <citation type="submission" date="2020-11" db="EMBL/GenBank/DDBJ databases">
        <authorList>
            <person name="Tran Van P."/>
        </authorList>
    </citation>
    <scope>NUCLEOTIDE SEQUENCE</scope>
</reference>
<keyword evidence="3" id="KW-0009">Actin-binding</keyword>
<dbReference type="Gene3D" id="2.120.10.80">
    <property type="entry name" value="Kelch-type beta propeller"/>
    <property type="match status" value="2"/>
</dbReference>
<protein>
    <recommendedName>
        <fullName evidence="5">BTB domain-containing protein</fullName>
    </recommendedName>
</protein>
<dbReference type="AlphaFoldDB" id="A0A7R9GAJ4"/>
<organism evidence="6">
    <name type="scientific">Notodromas monacha</name>
    <dbReference type="NCBI Taxonomy" id="399045"/>
    <lineage>
        <taxon>Eukaryota</taxon>
        <taxon>Metazoa</taxon>
        <taxon>Ecdysozoa</taxon>
        <taxon>Arthropoda</taxon>
        <taxon>Crustacea</taxon>
        <taxon>Oligostraca</taxon>
        <taxon>Ostracoda</taxon>
        <taxon>Podocopa</taxon>
        <taxon>Podocopida</taxon>
        <taxon>Cypridocopina</taxon>
        <taxon>Cypridoidea</taxon>
        <taxon>Cyprididae</taxon>
        <taxon>Notodromas</taxon>
    </lineage>
</organism>
<evidence type="ECO:0000256" key="4">
    <source>
        <dbReference type="SAM" id="MobiDB-lite"/>
    </source>
</evidence>
<dbReference type="InterPro" id="IPR006652">
    <property type="entry name" value="Kelch_1"/>
</dbReference>
<feature type="compositionally biased region" description="Low complexity" evidence="4">
    <location>
        <begin position="220"/>
        <end position="231"/>
    </location>
</feature>
<dbReference type="PRINTS" id="PR00501">
    <property type="entry name" value="KELCHREPEAT"/>
</dbReference>
<keyword evidence="1" id="KW-0880">Kelch repeat</keyword>
<dbReference type="InterPro" id="IPR011333">
    <property type="entry name" value="SKP1/BTB/POZ_sf"/>
</dbReference>
<dbReference type="EMBL" id="CAJPEX010000186">
    <property type="protein sequence ID" value="CAG0914060.1"/>
    <property type="molecule type" value="Genomic_DNA"/>
</dbReference>
<evidence type="ECO:0000313" key="7">
    <source>
        <dbReference type="Proteomes" id="UP000678499"/>
    </source>
</evidence>
<dbReference type="SUPFAM" id="SSF54695">
    <property type="entry name" value="POZ domain"/>
    <property type="match status" value="1"/>
</dbReference>
<dbReference type="PROSITE" id="PS50097">
    <property type="entry name" value="BTB"/>
    <property type="match status" value="1"/>
</dbReference>
<evidence type="ECO:0000256" key="3">
    <source>
        <dbReference type="ARBA" id="ARBA00023203"/>
    </source>
</evidence>
<evidence type="ECO:0000256" key="2">
    <source>
        <dbReference type="ARBA" id="ARBA00022737"/>
    </source>
</evidence>
<dbReference type="Pfam" id="PF01344">
    <property type="entry name" value="Kelch_1"/>
    <property type="match status" value="3"/>
</dbReference>
<accession>A0A7R9GAJ4</accession>
<name>A0A7R9GAJ4_9CRUS</name>
<dbReference type="EMBL" id="OA882223">
    <property type="protein sequence ID" value="CAD7273908.1"/>
    <property type="molecule type" value="Genomic_DNA"/>
</dbReference>
<dbReference type="OrthoDB" id="45365at2759"/>
<evidence type="ECO:0000259" key="5">
    <source>
        <dbReference type="PROSITE" id="PS50097"/>
    </source>
</evidence>
<feature type="region of interest" description="Disordered" evidence="4">
    <location>
        <begin position="204"/>
        <end position="234"/>
    </location>
</feature>
<keyword evidence="7" id="KW-1185">Reference proteome</keyword>
<dbReference type="Pfam" id="PF00651">
    <property type="entry name" value="BTB"/>
    <property type="match status" value="1"/>
</dbReference>
<dbReference type="SUPFAM" id="SSF50965">
    <property type="entry name" value="Galactose oxidase, central domain"/>
    <property type="match status" value="1"/>
</dbReference>
<evidence type="ECO:0000313" key="6">
    <source>
        <dbReference type="EMBL" id="CAD7273908.1"/>
    </source>
</evidence>
<dbReference type="Proteomes" id="UP000678499">
    <property type="component" value="Unassembled WGS sequence"/>
</dbReference>